<dbReference type="Proteomes" id="UP001230145">
    <property type="component" value="Unassembled WGS sequence"/>
</dbReference>
<name>A0ABT9PKN7_9ACTO</name>
<evidence type="ECO:0000313" key="1">
    <source>
        <dbReference type="EMBL" id="MDP9833290.1"/>
    </source>
</evidence>
<dbReference type="SUPFAM" id="SSF47090">
    <property type="entry name" value="PGBD-like"/>
    <property type="match status" value="1"/>
</dbReference>
<evidence type="ECO:0000313" key="2">
    <source>
        <dbReference type="Proteomes" id="UP001230145"/>
    </source>
</evidence>
<sequence length="348" mass="35893">MLSKRLLTALGVLAMIGAAFWAGYTVNGIGSSKAPTVEPIWAEASEGSIGRTIALSVEAIQERRAVAVNRLPGTVTARSNETEFSVGDPVYFVDGQAVRVVEGSVPFYRDLYEGLIGDDVSQLNAALTALGYPAGGEATFTDQTAAGVRQWHKDQGREATGEIPLGELIAVPSLPARLFLHDDGAVGAVLTGGERLVFAVVGEPHFRTILTAQQVSLVPEGTPVSVTYADRTWQGRIGSAAPDDQGVIHADVLADDGLLCGAECDALPAEEKVVMSALAEVVPAQTGVLVPVSAITVDVNGAATLVVEGESGVVNTPVTVLGSQDGLALVDGIASGTRVRIGDPSEGD</sequence>
<dbReference type="InterPro" id="IPR036365">
    <property type="entry name" value="PGBD-like_sf"/>
</dbReference>
<dbReference type="EMBL" id="JAUSQL010000001">
    <property type="protein sequence ID" value="MDP9833290.1"/>
    <property type="molecule type" value="Genomic_DNA"/>
</dbReference>
<accession>A0ABT9PKN7</accession>
<proteinExistence type="predicted"/>
<keyword evidence="2" id="KW-1185">Reference proteome</keyword>
<protein>
    <recommendedName>
        <fullName evidence="3">Peptidoglycan-binding protein</fullName>
    </recommendedName>
</protein>
<evidence type="ECO:0008006" key="3">
    <source>
        <dbReference type="Google" id="ProtNLM"/>
    </source>
</evidence>
<gene>
    <name evidence="1" type="ORF">J2S45_001969</name>
</gene>
<reference evidence="1 2" key="1">
    <citation type="submission" date="2023-07" db="EMBL/GenBank/DDBJ databases">
        <title>Sequencing the genomes of 1000 actinobacteria strains.</title>
        <authorList>
            <person name="Klenk H.-P."/>
        </authorList>
    </citation>
    <scope>NUCLEOTIDE SEQUENCE [LARGE SCALE GENOMIC DNA]</scope>
    <source>
        <strain evidence="1 2">DSM 19515</strain>
    </source>
</reference>
<dbReference type="RefSeq" id="WP_307635289.1">
    <property type="nucleotide sequence ID" value="NZ_JAUSQL010000001.1"/>
</dbReference>
<organism evidence="1 2">
    <name type="scientific">Trueperella abortisuis</name>
    <dbReference type="NCBI Taxonomy" id="445930"/>
    <lineage>
        <taxon>Bacteria</taxon>
        <taxon>Bacillati</taxon>
        <taxon>Actinomycetota</taxon>
        <taxon>Actinomycetes</taxon>
        <taxon>Actinomycetales</taxon>
        <taxon>Actinomycetaceae</taxon>
        <taxon>Trueperella</taxon>
    </lineage>
</organism>
<comment type="caution">
    <text evidence="1">The sequence shown here is derived from an EMBL/GenBank/DDBJ whole genome shotgun (WGS) entry which is preliminary data.</text>
</comment>